<dbReference type="GO" id="GO:0006412">
    <property type="term" value="P:translation"/>
    <property type="evidence" value="ECO:0007669"/>
    <property type="project" value="InterPro"/>
</dbReference>
<dbReference type="AlphaFoldDB" id="A0A835Y7L4"/>
<feature type="compositionally biased region" description="Low complexity" evidence="4">
    <location>
        <begin position="225"/>
        <end position="255"/>
    </location>
</feature>
<evidence type="ECO:0000256" key="1">
    <source>
        <dbReference type="ARBA" id="ARBA00010797"/>
    </source>
</evidence>
<evidence type="ECO:0000256" key="4">
    <source>
        <dbReference type="SAM" id="MobiDB-lite"/>
    </source>
</evidence>
<feature type="region of interest" description="Disordered" evidence="4">
    <location>
        <begin position="53"/>
        <end position="76"/>
    </location>
</feature>
<name>A0A835Y7L4_9CHLO</name>
<dbReference type="GO" id="GO:0005840">
    <property type="term" value="C:ribosome"/>
    <property type="evidence" value="ECO:0007669"/>
    <property type="project" value="UniProtKB-KW"/>
</dbReference>
<evidence type="ECO:0000256" key="3">
    <source>
        <dbReference type="ARBA" id="ARBA00023274"/>
    </source>
</evidence>
<dbReference type="Gene3D" id="2.40.50.100">
    <property type="match status" value="1"/>
</dbReference>
<dbReference type="EMBL" id="JAEHOE010000018">
    <property type="protein sequence ID" value="KAG2496522.1"/>
    <property type="molecule type" value="Genomic_DNA"/>
</dbReference>
<proteinExistence type="inferred from homology"/>
<feature type="region of interest" description="Disordered" evidence="4">
    <location>
        <begin position="214"/>
        <end position="255"/>
    </location>
</feature>
<dbReference type="PROSITE" id="PS00831">
    <property type="entry name" value="RIBOSOMAL_L27"/>
    <property type="match status" value="1"/>
</dbReference>
<organism evidence="5 6">
    <name type="scientific">Edaphochlamys debaryana</name>
    <dbReference type="NCBI Taxonomy" id="47281"/>
    <lineage>
        <taxon>Eukaryota</taxon>
        <taxon>Viridiplantae</taxon>
        <taxon>Chlorophyta</taxon>
        <taxon>core chlorophytes</taxon>
        <taxon>Chlorophyceae</taxon>
        <taxon>CS clade</taxon>
        <taxon>Chlamydomonadales</taxon>
        <taxon>Chlamydomonadales incertae sedis</taxon>
        <taxon>Edaphochlamys</taxon>
    </lineage>
</organism>
<comment type="caution">
    <text evidence="5">The sequence shown here is derived from an EMBL/GenBank/DDBJ whole genome shotgun (WGS) entry which is preliminary data.</text>
</comment>
<dbReference type="SUPFAM" id="SSF110324">
    <property type="entry name" value="Ribosomal L27 protein-like"/>
    <property type="match status" value="1"/>
</dbReference>
<dbReference type="PANTHER" id="PTHR15893:SF0">
    <property type="entry name" value="LARGE RIBOSOMAL SUBUNIT PROTEIN BL27M"/>
    <property type="match status" value="1"/>
</dbReference>
<reference evidence="5" key="1">
    <citation type="journal article" date="2020" name="bioRxiv">
        <title>Comparative genomics of Chlamydomonas.</title>
        <authorList>
            <person name="Craig R.J."/>
            <person name="Hasan A.R."/>
            <person name="Ness R.W."/>
            <person name="Keightley P.D."/>
        </authorList>
    </citation>
    <scope>NUCLEOTIDE SEQUENCE</scope>
    <source>
        <strain evidence="5">CCAP 11/70</strain>
    </source>
</reference>
<keyword evidence="3" id="KW-0687">Ribonucleoprotein</keyword>
<dbReference type="Proteomes" id="UP000612055">
    <property type="component" value="Unassembled WGS sequence"/>
</dbReference>
<dbReference type="Pfam" id="PF01016">
    <property type="entry name" value="Ribosomal_L27"/>
    <property type="match status" value="1"/>
</dbReference>
<dbReference type="OrthoDB" id="1867012at2759"/>
<dbReference type="PANTHER" id="PTHR15893">
    <property type="entry name" value="RIBOSOMAL PROTEIN L27"/>
    <property type="match status" value="1"/>
</dbReference>
<dbReference type="FunFam" id="2.40.50.100:FF:000020">
    <property type="entry name" value="50S ribosomal protein L27"/>
    <property type="match status" value="1"/>
</dbReference>
<evidence type="ECO:0008006" key="7">
    <source>
        <dbReference type="Google" id="ProtNLM"/>
    </source>
</evidence>
<evidence type="ECO:0000256" key="2">
    <source>
        <dbReference type="ARBA" id="ARBA00022980"/>
    </source>
</evidence>
<accession>A0A835Y7L4</accession>
<dbReference type="GO" id="GO:1990904">
    <property type="term" value="C:ribonucleoprotein complex"/>
    <property type="evidence" value="ECO:0007669"/>
    <property type="project" value="UniProtKB-KW"/>
</dbReference>
<keyword evidence="6" id="KW-1185">Reference proteome</keyword>
<sequence>MLSAFLSAGVHAARPLGRETLLQSLQHGSLLSGSGACVGNAIISSDVWGAQQQRSATKKAGGQAKQSEKARPKHLGMKMSAGELAFPGMILVRQRGTKFHPGANVGLGRDHTIFSTGVGLVNVSVEAGPQGKERRVVSVEPLPAAVAAARAAAESRSAPAGPSGVDKRAVEEQLQRVHQELVERRGQVKRAMLRGSVPLEPALYFGMPRQPGGGLSWLERTQPRPVAAPAAKASGAAAKAAPKAAAKVAPKAPSL</sequence>
<protein>
    <recommendedName>
        <fullName evidence="7">Ribosomal protein L27</fullName>
    </recommendedName>
</protein>
<dbReference type="GO" id="GO:0003735">
    <property type="term" value="F:structural constituent of ribosome"/>
    <property type="evidence" value="ECO:0007669"/>
    <property type="project" value="InterPro"/>
</dbReference>
<dbReference type="InterPro" id="IPR001684">
    <property type="entry name" value="Ribosomal_bL27"/>
</dbReference>
<evidence type="ECO:0000313" key="5">
    <source>
        <dbReference type="EMBL" id="KAG2496522.1"/>
    </source>
</evidence>
<gene>
    <name evidence="5" type="ORF">HYH03_005346</name>
</gene>
<dbReference type="PRINTS" id="PR00063">
    <property type="entry name" value="RIBOSOMALL27"/>
</dbReference>
<keyword evidence="2" id="KW-0689">Ribosomal protein</keyword>
<evidence type="ECO:0000313" key="6">
    <source>
        <dbReference type="Proteomes" id="UP000612055"/>
    </source>
</evidence>
<comment type="similarity">
    <text evidence="1">Belongs to the bacterial ribosomal protein bL27 family.</text>
</comment>
<dbReference type="InterPro" id="IPR018261">
    <property type="entry name" value="Ribosomal_bL27_CS"/>
</dbReference>